<comment type="caution">
    <text evidence="2">The sequence shown here is derived from an EMBL/GenBank/DDBJ whole genome shotgun (WGS) entry which is preliminary data.</text>
</comment>
<dbReference type="AlphaFoldDB" id="A0AAD6V022"/>
<gene>
    <name evidence="2" type="ORF">GGX14DRAFT_402622</name>
</gene>
<evidence type="ECO:0000313" key="2">
    <source>
        <dbReference type="EMBL" id="KAJ7197388.1"/>
    </source>
</evidence>
<dbReference type="EMBL" id="JARJCW010000078">
    <property type="protein sequence ID" value="KAJ7197388.1"/>
    <property type="molecule type" value="Genomic_DNA"/>
</dbReference>
<organism evidence="2 3">
    <name type="scientific">Mycena pura</name>
    <dbReference type="NCBI Taxonomy" id="153505"/>
    <lineage>
        <taxon>Eukaryota</taxon>
        <taxon>Fungi</taxon>
        <taxon>Dikarya</taxon>
        <taxon>Basidiomycota</taxon>
        <taxon>Agaricomycotina</taxon>
        <taxon>Agaricomycetes</taxon>
        <taxon>Agaricomycetidae</taxon>
        <taxon>Agaricales</taxon>
        <taxon>Marasmiineae</taxon>
        <taxon>Mycenaceae</taxon>
        <taxon>Mycena</taxon>
    </lineage>
</organism>
<evidence type="ECO:0000313" key="3">
    <source>
        <dbReference type="Proteomes" id="UP001219525"/>
    </source>
</evidence>
<protein>
    <submittedName>
        <fullName evidence="2">Uncharacterized protein</fullName>
    </submittedName>
</protein>
<dbReference type="Proteomes" id="UP001219525">
    <property type="component" value="Unassembled WGS sequence"/>
</dbReference>
<keyword evidence="3" id="KW-1185">Reference proteome</keyword>
<name>A0AAD6V022_9AGAR</name>
<accession>A0AAD6V022</accession>
<reference evidence="2" key="1">
    <citation type="submission" date="2023-03" db="EMBL/GenBank/DDBJ databases">
        <title>Massive genome expansion in bonnet fungi (Mycena s.s.) driven by repeated elements and novel gene families across ecological guilds.</title>
        <authorList>
            <consortium name="Lawrence Berkeley National Laboratory"/>
            <person name="Harder C.B."/>
            <person name="Miyauchi S."/>
            <person name="Viragh M."/>
            <person name="Kuo A."/>
            <person name="Thoen E."/>
            <person name="Andreopoulos B."/>
            <person name="Lu D."/>
            <person name="Skrede I."/>
            <person name="Drula E."/>
            <person name="Henrissat B."/>
            <person name="Morin E."/>
            <person name="Kohler A."/>
            <person name="Barry K."/>
            <person name="LaButti K."/>
            <person name="Morin E."/>
            <person name="Salamov A."/>
            <person name="Lipzen A."/>
            <person name="Mereny Z."/>
            <person name="Hegedus B."/>
            <person name="Baldrian P."/>
            <person name="Stursova M."/>
            <person name="Weitz H."/>
            <person name="Taylor A."/>
            <person name="Grigoriev I.V."/>
            <person name="Nagy L.G."/>
            <person name="Martin F."/>
            <person name="Kauserud H."/>
        </authorList>
    </citation>
    <scope>NUCLEOTIDE SEQUENCE</scope>
    <source>
        <strain evidence="2">9144</strain>
    </source>
</reference>
<evidence type="ECO:0000256" key="1">
    <source>
        <dbReference type="SAM" id="MobiDB-lite"/>
    </source>
</evidence>
<feature type="region of interest" description="Disordered" evidence="1">
    <location>
        <begin position="297"/>
        <end position="318"/>
    </location>
</feature>
<proteinExistence type="predicted"/>
<sequence length="403" mass="44062">MNHDEISSIIDIGARCCETGQGFNLARIHAISRQITCKKRSWDDTENVRLCAVHHVPQAVICCNLLHKRCTTDARCGKVSTPSRNAAPDSSLLAVTGRPTTAAAAGWFLPHETLLFIQSDSLNKLGWQVDCSYVGQVPTGTDETSSIMVPAVATSSTYVPRSANALWHWFTWRRIGMSIVRINKTANKTPYTDQATSLPPKIILVQPTIREGIITGIRGIEPRPAAVLYEELERAALGQLITGKKGAQLRSRRARWSELTSKLVGAIYLPRTLPFPGVSTSSRGAATLPAASESCGSARSDALPGGQRHGSTCAARPRRRFHQSGLRVVWSMARLENNDHVHQEGRPVVNRDSDVEWILKFGPDNRFPQPPDPGFGVQVEQITVRGSTPVASKEPGSNRANRN</sequence>